<proteinExistence type="predicted"/>
<keyword evidence="1" id="KW-0472">Membrane</keyword>
<accession>A0A0G0G8H5</accession>
<protein>
    <recommendedName>
        <fullName evidence="4">DUF11 domain-containing protein</fullName>
    </recommendedName>
</protein>
<reference evidence="2 3" key="1">
    <citation type="journal article" date="2015" name="Nature">
        <title>rRNA introns, odd ribosomes, and small enigmatic genomes across a large radiation of phyla.</title>
        <authorList>
            <person name="Brown C.T."/>
            <person name="Hug L.A."/>
            <person name="Thomas B.C."/>
            <person name="Sharon I."/>
            <person name="Castelle C.J."/>
            <person name="Singh A."/>
            <person name="Wilkins M.J."/>
            <person name="Williams K.H."/>
            <person name="Banfield J.F."/>
        </authorList>
    </citation>
    <scope>NUCLEOTIDE SEQUENCE [LARGE SCALE GENOMIC DNA]</scope>
</reference>
<dbReference type="PATRIC" id="fig|1619046.3.peg.715"/>
<evidence type="ECO:0008006" key="4">
    <source>
        <dbReference type="Google" id="ProtNLM"/>
    </source>
</evidence>
<evidence type="ECO:0000313" key="3">
    <source>
        <dbReference type="Proteomes" id="UP000034849"/>
    </source>
</evidence>
<feature type="transmembrane region" description="Helical" evidence="1">
    <location>
        <begin position="73"/>
        <end position="95"/>
    </location>
</feature>
<evidence type="ECO:0000256" key="1">
    <source>
        <dbReference type="SAM" id="Phobius"/>
    </source>
</evidence>
<dbReference type="Proteomes" id="UP000034849">
    <property type="component" value="Unassembled WGS sequence"/>
</dbReference>
<sequence>MTNRKFSRLSLNTEIEVIPKKVRKKVIKKEAVEPSLEISKLNRELKEIYKNGDGSMPNMGNFEKKPQKSFLRALFWLVFSCSFLAVVAWVGFFVLPGNAKFSEDDVVLEISGQEKVVAGSLVHYRINYHNAQNIVLNKTNLEVRYPAGFVFKEASVNPTNEQQDTWDLGNIQGGVSGFVDITGYLNGNFNDKQSLRAFLNYYPSNFNSEFQKVIVFNSEINSLPLEVNIEGPSEVAAGSEVELIINLSQPATPIKNLQLVLDSAGVFSYTTSSISPNPKIKNTWDLPEIVEALQIKIKGSFNSNGEDASKIKFKLISWPDEKRTGEGFVWLEKEIAYKILKNELAVSLAINGATQDFSLSPENDLNVSLVLKNIGSLTLKNLQPRLFFEAPSFNNKSILDWSNLTDIADGEVTGEQVNDNTRKGVIAWSSKNIGILTSLASNKEVRIDISLPFKTGKNVDLSQFTSYLASVWGEVKYNVDEEKVLSTGIIKMVINSDLSFESRKEEIKNSTNKDYYKISWILNNSFHDLKDVEISGNWYGDLLWQDDKLVVPAGEVNYDKEKKNLVWKIKTLPKDLDVVALQFAFVLNTLNPSQTDLSSKITIKATDAVTGEEIVKVVEGFKLN</sequence>
<comment type="caution">
    <text evidence="2">The sequence shown here is derived from an EMBL/GenBank/DDBJ whole genome shotgun (WGS) entry which is preliminary data.</text>
</comment>
<dbReference type="AlphaFoldDB" id="A0A0G0G8H5"/>
<dbReference type="STRING" id="1619046.US42_C0010G0035"/>
<keyword evidence="1" id="KW-1133">Transmembrane helix</keyword>
<dbReference type="EMBL" id="LBSX01000010">
    <property type="protein sequence ID" value="KKQ27388.1"/>
    <property type="molecule type" value="Genomic_DNA"/>
</dbReference>
<organism evidence="2 3">
    <name type="scientific">Candidatus Magasanikbacteria bacterium GW2011_GWC2_37_14</name>
    <dbReference type="NCBI Taxonomy" id="1619046"/>
    <lineage>
        <taxon>Bacteria</taxon>
        <taxon>Candidatus Magasanikiibacteriota</taxon>
    </lineage>
</organism>
<evidence type="ECO:0000313" key="2">
    <source>
        <dbReference type="EMBL" id="KKQ27388.1"/>
    </source>
</evidence>
<gene>
    <name evidence="2" type="ORF">US42_C0010G0035</name>
</gene>
<name>A0A0G0G8H5_9BACT</name>
<keyword evidence="1" id="KW-0812">Transmembrane</keyword>